<sequence length="88" mass="10012">MEHPTGAAEPHAADRLKVVRDFPADETPVVLVHVGGDWQSGELLRWSEDSDGELWADVSYRRPLDQKFLGTFPRQRVWEDRDDIAPTA</sequence>
<accession>A0A6J4NFS0</accession>
<gene>
    <name evidence="1" type="ORF">AVDCRST_MAG32-1918</name>
</gene>
<organism evidence="1">
    <name type="scientific">uncultured Nocardioides sp</name>
    <dbReference type="NCBI Taxonomy" id="198441"/>
    <lineage>
        <taxon>Bacteria</taxon>
        <taxon>Bacillati</taxon>
        <taxon>Actinomycetota</taxon>
        <taxon>Actinomycetes</taxon>
        <taxon>Propionibacteriales</taxon>
        <taxon>Nocardioidaceae</taxon>
        <taxon>Nocardioides</taxon>
        <taxon>environmental samples</taxon>
    </lineage>
</organism>
<name>A0A6J4NFS0_9ACTN</name>
<reference evidence="1" key="1">
    <citation type="submission" date="2020-02" db="EMBL/GenBank/DDBJ databases">
        <authorList>
            <person name="Meier V. D."/>
        </authorList>
    </citation>
    <scope>NUCLEOTIDE SEQUENCE</scope>
    <source>
        <strain evidence="1">AVDCRST_MAG32</strain>
    </source>
</reference>
<evidence type="ECO:0000313" key="1">
    <source>
        <dbReference type="EMBL" id="CAA9384963.1"/>
    </source>
</evidence>
<dbReference type="EMBL" id="CADCUM010000079">
    <property type="protein sequence ID" value="CAA9384963.1"/>
    <property type="molecule type" value="Genomic_DNA"/>
</dbReference>
<proteinExistence type="predicted"/>
<protein>
    <submittedName>
        <fullName evidence="1">Uncharacterized protein</fullName>
    </submittedName>
</protein>
<dbReference type="AlphaFoldDB" id="A0A6J4NFS0"/>